<dbReference type="AlphaFoldDB" id="A0A1Y6C9P5"/>
<evidence type="ECO:0000313" key="2">
    <source>
        <dbReference type="EMBL" id="SMF49263.1"/>
    </source>
</evidence>
<dbReference type="Proteomes" id="UP000192907">
    <property type="component" value="Unassembled WGS sequence"/>
</dbReference>
<protein>
    <recommendedName>
        <fullName evidence="4">Lipoprotein</fullName>
    </recommendedName>
</protein>
<feature type="chain" id="PRO_5013051520" description="Lipoprotein" evidence="1">
    <location>
        <begin position="23"/>
        <end position="337"/>
    </location>
</feature>
<feature type="signal peptide" evidence="1">
    <location>
        <begin position="1"/>
        <end position="22"/>
    </location>
</feature>
<reference evidence="3" key="1">
    <citation type="submission" date="2017-04" db="EMBL/GenBank/DDBJ databases">
        <authorList>
            <person name="Varghese N."/>
            <person name="Submissions S."/>
        </authorList>
    </citation>
    <scope>NUCLEOTIDE SEQUENCE [LARGE SCALE GENOMIC DNA]</scope>
    <source>
        <strain evidence="3">RKEM611</strain>
    </source>
</reference>
<sequence>MIQIVLITLSMILFFASCGVEVGNPANPTNPDSSTGTTKVADDPDVVTLVASDHYNEALSAVTDTYDSRSSASLLSLAQNTGFDITFSCDDSGSETVVVKSTSGTVSYDVGIGARRRTVEESLSRSSTATWVIPNQEIACSSDSRRARVQWSGIDSLSLSIQQESRRDKTITRLSDEEVLLIKTVELNGNRTIQMSREATGIIVETMSYSIAHSVSYDSTDTTGSYQHTMQVDEATPLIIAKSFSDSNRLASFVIRSGDVRSTFDDESRLITRYDNLSFENDSCSPISGTMQGFVYESDAATEPTSSFTVEFEDSIGTITFDNGDSQAFEVNNCTFN</sequence>
<accession>A0A1Y6C9P5</accession>
<dbReference type="STRING" id="1513793.SAMN06296036_11559"/>
<keyword evidence="3" id="KW-1185">Reference proteome</keyword>
<dbReference type="RefSeq" id="WP_132319710.1">
    <property type="nucleotide sequence ID" value="NZ_FWZT01000015.1"/>
</dbReference>
<keyword evidence="1" id="KW-0732">Signal</keyword>
<dbReference type="EMBL" id="FWZT01000015">
    <property type="protein sequence ID" value="SMF49263.1"/>
    <property type="molecule type" value="Genomic_DNA"/>
</dbReference>
<evidence type="ECO:0000313" key="3">
    <source>
        <dbReference type="Proteomes" id="UP000192907"/>
    </source>
</evidence>
<organism evidence="2 3">
    <name type="scientific">Pseudobacteriovorax antillogorgiicola</name>
    <dbReference type="NCBI Taxonomy" id="1513793"/>
    <lineage>
        <taxon>Bacteria</taxon>
        <taxon>Pseudomonadati</taxon>
        <taxon>Bdellovibrionota</taxon>
        <taxon>Oligoflexia</taxon>
        <taxon>Oligoflexales</taxon>
        <taxon>Pseudobacteriovoracaceae</taxon>
        <taxon>Pseudobacteriovorax</taxon>
    </lineage>
</organism>
<proteinExistence type="predicted"/>
<evidence type="ECO:0008006" key="4">
    <source>
        <dbReference type="Google" id="ProtNLM"/>
    </source>
</evidence>
<evidence type="ECO:0000256" key="1">
    <source>
        <dbReference type="SAM" id="SignalP"/>
    </source>
</evidence>
<gene>
    <name evidence="2" type="ORF">SAMN06296036_11559</name>
</gene>
<name>A0A1Y6C9P5_9BACT</name>